<protein>
    <recommendedName>
        <fullName evidence="1">DUF4365 domain-containing protein</fullName>
    </recommendedName>
</protein>
<gene>
    <name evidence="2" type="ORF">CDV28_10839</name>
</gene>
<dbReference type="AlphaFoldDB" id="A0A521G2Q2"/>
<name>A0A521G2Q2_9BACT</name>
<evidence type="ECO:0000313" key="2">
    <source>
        <dbReference type="EMBL" id="TAA75300.1"/>
    </source>
</evidence>
<comment type="caution">
    <text evidence="2">The sequence shown here is derived from an EMBL/GenBank/DDBJ whole genome shotgun (WGS) entry which is preliminary data.</text>
</comment>
<dbReference type="EMBL" id="NQJD01000008">
    <property type="protein sequence ID" value="TAA75300.1"/>
    <property type="molecule type" value="Genomic_DNA"/>
</dbReference>
<organism evidence="2 3">
    <name type="scientific">Candidatus Electronema aureum</name>
    <dbReference type="NCBI Taxonomy" id="2005002"/>
    <lineage>
        <taxon>Bacteria</taxon>
        <taxon>Pseudomonadati</taxon>
        <taxon>Thermodesulfobacteriota</taxon>
        <taxon>Desulfobulbia</taxon>
        <taxon>Desulfobulbales</taxon>
        <taxon>Desulfobulbaceae</taxon>
        <taxon>Candidatus Electronema</taxon>
    </lineage>
</organism>
<sequence length="345" mass="40286">MNKRYSRTERIGVNAVERIVIQELGWIFRDQPIVDVGVDAIIEQCENGNPTGKFIAIQIKCGAGNFHISEKKITYYDVSHIHYHYWLGLNIPIILVAHLPDSEETYWQHICKDNFKKTDTRWKLEIPKKQRFGKESKGKLTRILSEKGKRNFIFDLYSGNIDVENDGFDFFEKVNCIAESSICFENIRKIFNDAGERINKFHREISTSSHDYKIYINGLSRDFNIYSKRLEFEIDIFSKLYPEGFFAYEQFILFNYLVNNDTDLVRNAVYELNETSNATDELIKVISSLEHAISGFHEEFKPIVNCFFDILGFILLELSEARDMTSALLHRINEYAPHHQPPPIS</sequence>
<reference evidence="2" key="1">
    <citation type="submission" date="2017-07" db="EMBL/GenBank/DDBJ databases">
        <title>The cable genome - Insights into the physiology and evolution of filamentous bacteria capable of sulfide oxidation via long distance electron transfer.</title>
        <authorList>
            <person name="Thorup C."/>
            <person name="Bjerg J.T."/>
            <person name="Schreiber L."/>
            <person name="Nielsen L.P."/>
            <person name="Kjeldsen K.U."/>
            <person name="Boesen T."/>
            <person name="Boggild A."/>
            <person name="Meysman F."/>
            <person name="Geelhoed J."/>
            <person name="Schramm A."/>
        </authorList>
    </citation>
    <scope>NUCLEOTIDE SEQUENCE [LARGE SCALE GENOMIC DNA]</scope>
    <source>
        <strain evidence="2">GS</strain>
    </source>
</reference>
<keyword evidence="3" id="KW-1185">Reference proteome</keyword>
<dbReference type="Pfam" id="PF14280">
    <property type="entry name" value="DUF4365"/>
    <property type="match status" value="1"/>
</dbReference>
<evidence type="ECO:0000259" key="1">
    <source>
        <dbReference type="Pfam" id="PF14280"/>
    </source>
</evidence>
<proteinExistence type="predicted"/>
<feature type="domain" description="DUF4365" evidence="1">
    <location>
        <begin position="9"/>
        <end position="142"/>
    </location>
</feature>
<dbReference type="Proteomes" id="UP000316238">
    <property type="component" value="Unassembled WGS sequence"/>
</dbReference>
<accession>A0A521G2Q2</accession>
<dbReference type="InterPro" id="IPR025375">
    <property type="entry name" value="DUF4365"/>
</dbReference>
<evidence type="ECO:0000313" key="3">
    <source>
        <dbReference type="Proteomes" id="UP000316238"/>
    </source>
</evidence>